<keyword evidence="3" id="KW-0418">Kinase</keyword>
<reference evidence="7 8" key="1">
    <citation type="submission" date="2024-03" db="EMBL/GenBank/DDBJ databases">
        <authorList>
            <person name="Cao K."/>
        </authorList>
    </citation>
    <scope>NUCLEOTIDE SEQUENCE [LARGE SCALE GENOMIC DNA]</scope>
    <source>
        <strain evidence="7 8">MCCC 1K00696</strain>
    </source>
</reference>
<dbReference type="Proteomes" id="UP001491088">
    <property type="component" value="Chromosome"/>
</dbReference>
<evidence type="ECO:0000256" key="5">
    <source>
        <dbReference type="NCBIfam" id="TIGR01378"/>
    </source>
</evidence>
<dbReference type="InterPro" id="IPR006282">
    <property type="entry name" value="Thi_PPkinase"/>
</dbReference>
<keyword evidence="4" id="KW-0067">ATP-binding</keyword>
<dbReference type="Gene3D" id="3.40.50.10240">
    <property type="entry name" value="Thiamin pyrophosphokinase, catalytic domain"/>
    <property type="match status" value="1"/>
</dbReference>
<dbReference type="Pfam" id="PF04265">
    <property type="entry name" value="TPK_B1_binding"/>
    <property type="match status" value="1"/>
</dbReference>
<evidence type="ECO:0000256" key="2">
    <source>
        <dbReference type="ARBA" id="ARBA00022741"/>
    </source>
</evidence>
<dbReference type="EMBL" id="CP150496">
    <property type="protein sequence ID" value="WYW55217.1"/>
    <property type="molecule type" value="Genomic_DNA"/>
</dbReference>
<gene>
    <name evidence="7" type="ORF">WG950_11835</name>
</gene>
<organism evidence="7 8">
    <name type="scientific">Polaribacter marinaquae</name>
    <dbReference type="NCBI Taxonomy" id="1642819"/>
    <lineage>
        <taxon>Bacteria</taxon>
        <taxon>Pseudomonadati</taxon>
        <taxon>Bacteroidota</taxon>
        <taxon>Flavobacteriia</taxon>
        <taxon>Flavobacteriales</taxon>
        <taxon>Flavobacteriaceae</taxon>
    </lineage>
</organism>
<proteinExistence type="predicted"/>
<evidence type="ECO:0000259" key="6">
    <source>
        <dbReference type="SMART" id="SM00983"/>
    </source>
</evidence>
<dbReference type="EC" id="2.7.6.2" evidence="5"/>
<feature type="domain" description="Thiamin pyrophosphokinase thiamin-binding" evidence="6">
    <location>
        <begin position="125"/>
        <end position="196"/>
    </location>
</feature>
<sequence length="201" mass="22997">MKTKIVFLLLNGEKPKKLPNLSNYDIICATDGAYQYLKEKKITPNFITGDFDSLESLPTEIEVIETPDQNFTDFDKMLQILSDKGFTAIDIYGASGKEQDHFLGNLHTTIQWQEKLKLTFHDNYGRYFLADKKTVLNNCKYKTVSLVPFPEVKNITTKGLQYSLNNEDLVFGERIGTRNKAIENNVDISYTSGNLFIFIND</sequence>
<evidence type="ECO:0000256" key="4">
    <source>
        <dbReference type="ARBA" id="ARBA00022840"/>
    </source>
</evidence>
<protein>
    <recommendedName>
        <fullName evidence="5">Thiamine diphosphokinase</fullName>
        <ecNumber evidence="5">2.7.6.2</ecNumber>
    </recommendedName>
</protein>
<dbReference type="SUPFAM" id="SSF63862">
    <property type="entry name" value="Thiamin pyrophosphokinase, substrate-binding domain"/>
    <property type="match status" value="1"/>
</dbReference>
<dbReference type="InterPro" id="IPR053149">
    <property type="entry name" value="TPK"/>
</dbReference>
<dbReference type="InterPro" id="IPR036371">
    <property type="entry name" value="TPK_B1-bd_sf"/>
</dbReference>
<dbReference type="NCBIfam" id="TIGR01378">
    <property type="entry name" value="thi_PPkinase"/>
    <property type="match status" value="1"/>
</dbReference>
<dbReference type="PANTHER" id="PTHR41299">
    <property type="entry name" value="THIAMINE PYROPHOSPHOKINASE"/>
    <property type="match status" value="1"/>
</dbReference>
<evidence type="ECO:0000313" key="8">
    <source>
        <dbReference type="Proteomes" id="UP001491088"/>
    </source>
</evidence>
<dbReference type="InterPro" id="IPR007373">
    <property type="entry name" value="Thiamin_PyroPKinase_B1-bd"/>
</dbReference>
<dbReference type="SUPFAM" id="SSF63999">
    <property type="entry name" value="Thiamin pyrophosphokinase, catalytic domain"/>
    <property type="match status" value="1"/>
</dbReference>
<dbReference type="RefSeq" id="WP_340932613.1">
    <property type="nucleotide sequence ID" value="NZ_CP150496.1"/>
</dbReference>
<keyword evidence="1 7" id="KW-0808">Transferase</keyword>
<dbReference type="PANTHER" id="PTHR41299:SF1">
    <property type="entry name" value="THIAMINE PYROPHOSPHOKINASE"/>
    <property type="match status" value="1"/>
</dbReference>
<evidence type="ECO:0000313" key="7">
    <source>
        <dbReference type="EMBL" id="WYW55217.1"/>
    </source>
</evidence>
<keyword evidence="2" id="KW-0547">Nucleotide-binding</keyword>
<accession>A0ABZ2TU31</accession>
<dbReference type="Pfam" id="PF04263">
    <property type="entry name" value="TPK_catalytic"/>
    <property type="match status" value="1"/>
</dbReference>
<evidence type="ECO:0000256" key="3">
    <source>
        <dbReference type="ARBA" id="ARBA00022777"/>
    </source>
</evidence>
<dbReference type="GO" id="GO:0004788">
    <property type="term" value="F:thiamine diphosphokinase activity"/>
    <property type="evidence" value="ECO:0007669"/>
    <property type="project" value="UniProtKB-EC"/>
</dbReference>
<dbReference type="CDD" id="cd07995">
    <property type="entry name" value="TPK"/>
    <property type="match status" value="1"/>
</dbReference>
<dbReference type="InterPro" id="IPR036759">
    <property type="entry name" value="TPK_catalytic_sf"/>
</dbReference>
<keyword evidence="8" id="KW-1185">Reference proteome</keyword>
<evidence type="ECO:0000256" key="1">
    <source>
        <dbReference type="ARBA" id="ARBA00022679"/>
    </source>
</evidence>
<dbReference type="InterPro" id="IPR007371">
    <property type="entry name" value="TPK_catalytic"/>
</dbReference>
<name>A0ABZ2TU31_9FLAO</name>
<dbReference type="SMART" id="SM00983">
    <property type="entry name" value="TPK_B1_binding"/>
    <property type="match status" value="1"/>
</dbReference>